<dbReference type="SMART" id="SM00248">
    <property type="entry name" value="ANK"/>
    <property type="match status" value="3"/>
</dbReference>
<dbReference type="PROSITE" id="PS50088">
    <property type="entry name" value="ANK_REPEAT"/>
    <property type="match status" value="3"/>
</dbReference>
<keyword evidence="4" id="KW-1185">Reference proteome</keyword>
<dbReference type="Pfam" id="PF12796">
    <property type="entry name" value="Ank_2"/>
    <property type="match status" value="1"/>
</dbReference>
<reference evidence="3 4" key="1">
    <citation type="journal article" date="2019" name="Sci. Rep.">
        <title>A high-quality genome of Eragrostis curvula grass provides insights into Poaceae evolution and supports new strategies to enhance forage quality.</title>
        <authorList>
            <person name="Carballo J."/>
            <person name="Santos B.A.C.M."/>
            <person name="Zappacosta D."/>
            <person name="Garbus I."/>
            <person name="Selva J.P."/>
            <person name="Gallo C.A."/>
            <person name="Diaz A."/>
            <person name="Albertini E."/>
            <person name="Caccamo M."/>
            <person name="Echenique V."/>
        </authorList>
    </citation>
    <scope>NUCLEOTIDE SEQUENCE [LARGE SCALE GENOMIC DNA]</scope>
    <source>
        <strain evidence="4">cv. Victoria</strain>
        <tissue evidence="3">Leaf</tissue>
    </source>
</reference>
<dbReference type="PANTHER" id="PTHR46224">
    <property type="entry name" value="ANKYRIN REPEAT FAMILY PROTEIN"/>
    <property type="match status" value="1"/>
</dbReference>
<feature type="repeat" description="ANK" evidence="1">
    <location>
        <begin position="76"/>
        <end position="109"/>
    </location>
</feature>
<dbReference type="InterPro" id="IPR002110">
    <property type="entry name" value="Ankyrin_rpt"/>
</dbReference>
<dbReference type="PANTHER" id="PTHR46224:SF27">
    <property type="match status" value="1"/>
</dbReference>
<dbReference type="PROSITE" id="PS50297">
    <property type="entry name" value="ANK_REP_REGION"/>
    <property type="match status" value="3"/>
</dbReference>
<dbReference type="Gene3D" id="1.25.40.20">
    <property type="entry name" value="Ankyrin repeat-containing domain"/>
    <property type="match status" value="2"/>
</dbReference>
<dbReference type="PRINTS" id="PR01415">
    <property type="entry name" value="ANKYRIN"/>
</dbReference>
<dbReference type="Proteomes" id="UP000324897">
    <property type="component" value="Unassembled WGS sequence"/>
</dbReference>
<comment type="caution">
    <text evidence="3">The sequence shown here is derived from an EMBL/GenBank/DDBJ whole genome shotgun (WGS) entry which is preliminary data.</text>
</comment>
<organism evidence="3 4">
    <name type="scientific">Eragrostis curvula</name>
    <name type="common">weeping love grass</name>
    <dbReference type="NCBI Taxonomy" id="38414"/>
    <lineage>
        <taxon>Eukaryota</taxon>
        <taxon>Viridiplantae</taxon>
        <taxon>Streptophyta</taxon>
        <taxon>Embryophyta</taxon>
        <taxon>Tracheophyta</taxon>
        <taxon>Spermatophyta</taxon>
        <taxon>Magnoliopsida</taxon>
        <taxon>Liliopsida</taxon>
        <taxon>Poales</taxon>
        <taxon>Poaceae</taxon>
        <taxon>PACMAD clade</taxon>
        <taxon>Chloridoideae</taxon>
        <taxon>Eragrostideae</taxon>
        <taxon>Eragrostidinae</taxon>
        <taxon>Eragrostis</taxon>
    </lineage>
</organism>
<gene>
    <name evidence="3" type="ORF">EJB05_49448</name>
</gene>
<feature type="repeat" description="ANK" evidence="1">
    <location>
        <begin position="110"/>
        <end position="142"/>
    </location>
</feature>
<evidence type="ECO:0000256" key="2">
    <source>
        <dbReference type="SAM" id="MobiDB-lite"/>
    </source>
</evidence>
<dbReference type="EMBL" id="RWGY01000051">
    <property type="protein sequence ID" value="TVU06246.1"/>
    <property type="molecule type" value="Genomic_DNA"/>
</dbReference>
<dbReference type="Gramene" id="TVU06246">
    <property type="protein sequence ID" value="TVU06246"/>
    <property type="gene ID" value="EJB05_49448"/>
</dbReference>
<dbReference type="InterPro" id="IPR051616">
    <property type="entry name" value="Cul2-RING_E3_ligase_SR"/>
</dbReference>
<evidence type="ECO:0000313" key="3">
    <source>
        <dbReference type="EMBL" id="TVU06246.1"/>
    </source>
</evidence>
<protein>
    <submittedName>
        <fullName evidence="3">Uncharacterized protein</fullName>
    </submittedName>
</protein>
<dbReference type="InterPro" id="IPR036770">
    <property type="entry name" value="Ankyrin_rpt-contain_sf"/>
</dbReference>
<accession>A0A5J9T4C8</accession>
<sequence>TIDPVPGGHRRAAAKRDARRWRGWLCGEQPTSRGRKWGRPGGEGTGYAQCSAATPGHRLRSQVRAVMMRPRRPAAEGRTPLYYTILCYGSKTVVEYLVKHGADPNKATRRGNTPLHCAAKRGYCEMAKYLLSEGAIVYPLSQDGEAPLHYDAHGGHARMVKLLLEGGADVIV</sequence>
<feature type="non-terminal residue" evidence="3">
    <location>
        <position position="172"/>
    </location>
</feature>
<name>A0A5J9T4C8_9POAL</name>
<proteinExistence type="predicted"/>
<feature type="region of interest" description="Disordered" evidence="2">
    <location>
        <begin position="32"/>
        <end position="51"/>
    </location>
</feature>
<keyword evidence="1" id="KW-0040">ANK repeat</keyword>
<dbReference type="OrthoDB" id="194358at2759"/>
<evidence type="ECO:0000256" key="1">
    <source>
        <dbReference type="PROSITE-ProRule" id="PRU00023"/>
    </source>
</evidence>
<evidence type="ECO:0000313" key="4">
    <source>
        <dbReference type="Proteomes" id="UP000324897"/>
    </source>
</evidence>
<feature type="non-terminal residue" evidence="3">
    <location>
        <position position="1"/>
    </location>
</feature>
<feature type="repeat" description="ANK" evidence="1">
    <location>
        <begin position="143"/>
        <end position="172"/>
    </location>
</feature>
<dbReference type="Pfam" id="PF00023">
    <property type="entry name" value="Ank"/>
    <property type="match status" value="1"/>
</dbReference>
<dbReference type="AlphaFoldDB" id="A0A5J9T4C8"/>
<dbReference type="SUPFAM" id="SSF48403">
    <property type="entry name" value="Ankyrin repeat"/>
    <property type="match status" value="1"/>
</dbReference>